<protein>
    <submittedName>
        <fullName evidence="2">Ribosomal L7Ae/L30e/S12e/Gadd45 family protein</fullName>
    </submittedName>
</protein>
<dbReference type="RefSeq" id="WP_216418223.1">
    <property type="nucleotide sequence ID" value="NZ_JAHLQK010000005.1"/>
</dbReference>
<reference evidence="2 3" key="1">
    <citation type="submission" date="2021-06" db="EMBL/GenBank/DDBJ databases">
        <authorList>
            <person name="Sun Q."/>
            <person name="Li D."/>
        </authorList>
    </citation>
    <scope>NUCLEOTIDE SEQUENCE [LARGE SCALE GENOMIC DNA]</scope>
    <source>
        <strain evidence="2 3">MSJ-5</strain>
    </source>
</reference>
<evidence type="ECO:0000259" key="1">
    <source>
        <dbReference type="Pfam" id="PF01248"/>
    </source>
</evidence>
<dbReference type="NCBIfam" id="NF004078">
    <property type="entry name" value="PRK05583.1"/>
    <property type="match status" value="1"/>
</dbReference>
<evidence type="ECO:0000313" key="3">
    <source>
        <dbReference type="Proteomes" id="UP000779508"/>
    </source>
</evidence>
<gene>
    <name evidence="2" type="ORF">KQI88_13640</name>
</gene>
<dbReference type="InterPro" id="IPR004038">
    <property type="entry name" value="Ribosomal_eL8/eL30/eS12/Gad45"/>
</dbReference>
<comment type="caution">
    <text evidence="2">The sequence shown here is derived from an EMBL/GenBank/DDBJ whole genome shotgun (WGS) entry which is preliminary data.</text>
</comment>
<dbReference type="Pfam" id="PF01248">
    <property type="entry name" value="Ribosomal_L7Ae"/>
    <property type="match status" value="1"/>
</dbReference>
<keyword evidence="3" id="KW-1185">Reference proteome</keyword>
<feature type="domain" description="Ribosomal protein eL8/eL30/eS12/Gadd45" evidence="1">
    <location>
        <begin position="4"/>
        <end position="90"/>
    </location>
</feature>
<sequence length="102" mass="11538">MNIKIKNLLTLAAKSGNIVSGDETCINYLKKNAIHLIILAEDASENTKKKFKDKAAYRDIPIRFWQQKEELGNTIGKTSRTIIGVIDKGFAEKILKYLDELL</sequence>
<dbReference type="EMBL" id="JAHLQK010000005">
    <property type="protein sequence ID" value="MBU5677460.1"/>
    <property type="molecule type" value="Genomic_DNA"/>
</dbReference>
<accession>A0ABS6G7Q0</accession>
<dbReference type="Proteomes" id="UP000779508">
    <property type="component" value="Unassembled WGS sequence"/>
</dbReference>
<proteinExistence type="predicted"/>
<name>A0ABS6G7Q0_9FIRM</name>
<organism evidence="2 3">
    <name type="scientific">Alkaliphilus flagellatus</name>
    <dbReference type="NCBI Taxonomy" id="2841507"/>
    <lineage>
        <taxon>Bacteria</taxon>
        <taxon>Bacillati</taxon>
        <taxon>Bacillota</taxon>
        <taxon>Clostridia</taxon>
        <taxon>Peptostreptococcales</taxon>
        <taxon>Natronincolaceae</taxon>
        <taxon>Alkaliphilus</taxon>
    </lineage>
</organism>
<evidence type="ECO:0000313" key="2">
    <source>
        <dbReference type="EMBL" id="MBU5677460.1"/>
    </source>
</evidence>